<gene>
    <name evidence="4" type="ORF">WOLCODRAFT_132359</name>
</gene>
<comment type="similarity">
    <text evidence="1">Belongs to the RMD1/sif2 family.</text>
</comment>
<dbReference type="Pfam" id="PF02582">
    <property type="entry name" value="DUF155"/>
    <property type="match status" value="1"/>
</dbReference>
<dbReference type="AlphaFoldDB" id="A0A2H3K064"/>
<feature type="region of interest" description="Disordered" evidence="2">
    <location>
        <begin position="22"/>
        <end position="71"/>
    </location>
</feature>
<evidence type="ECO:0000256" key="2">
    <source>
        <dbReference type="SAM" id="MobiDB-lite"/>
    </source>
</evidence>
<dbReference type="Proteomes" id="UP000218811">
    <property type="component" value="Unassembled WGS sequence"/>
</dbReference>
<evidence type="ECO:0000259" key="3">
    <source>
        <dbReference type="Pfam" id="PF02582"/>
    </source>
</evidence>
<dbReference type="GO" id="GO:0070131">
    <property type="term" value="P:positive regulation of mitochondrial translation"/>
    <property type="evidence" value="ECO:0007669"/>
    <property type="project" value="TreeGrafter"/>
</dbReference>
<evidence type="ECO:0000313" key="5">
    <source>
        <dbReference type="Proteomes" id="UP000218811"/>
    </source>
</evidence>
<evidence type="ECO:0000313" key="4">
    <source>
        <dbReference type="EMBL" id="PCH42394.1"/>
    </source>
</evidence>
<accession>A0A2H3K064</accession>
<dbReference type="PANTHER" id="PTHR16255">
    <property type="entry name" value="REQUIRED FOR MEIOTIC NUCLEAR DIVISION PROTEIN 1 HOMOLOG"/>
    <property type="match status" value="1"/>
</dbReference>
<feature type="compositionally biased region" description="Polar residues" evidence="2">
    <location>
        <begin position="59"/>
        <end position="71"/>
    </location>
</feature>
<dbReference type="PANTHER" id="PTHR16255:SF1">
    <property type="entry name" value="REQUIRED FOR MEIOTIC NUCLEAR DIVISION PROTEIN 1 HOMOLOG"/>
    <property type="match status" value="1"/>
</dbReference>
<organism evidence="4 5">
    <name type="scientific">Wolfiporia cocos (strain MD-104)</name>
    <name type="common">Brown rot fungus</name>
    <dbReference type="NCBI Taxonomy" id="742152"/>
    <lineage>
        <taxon>Eukaryota</taxon>
        <taxon>Fungi</taxon>
        <taxon>Dikarya</taxon>
        <taxon>Basidiomycota</taxon>
        <taxon>Agaricomycotina</taxon>
        <taxon>Agaricomycetes</taxon>
        <taxon>Polyporales</taxon>
        <taxon>Phaeolaceae</taxon>
        <taxon>Wolfiporia</taxon>
    </lineage>
</organism>
<dbReference type="InterPro" id="IPR051624">
    <property type="entry name" value="RMD1/Sad1-interacting"/>
</dbReference>
<protein>
    <recommendedName>
        <fullName evidence="3">DUF155 domain-containing protein</fullName>
    </recommendedName>
</protein>
<dbReference type="OMA" id="QLMKFRQ"/>
<dbReference type="GO" id="GO:0005739">
    <property type="term" value="C:mitochondrion"/>
    <property type="evidence" value="ECO:0007669"/>
    <property type="project" value="UniProtKB-ARBA"/>
</dbReference>
<proteinExistence type="inferred from homology"/>
<dbReference type="OrthoDB" id="242766at2759"/>
<name>A0A2H3K064_WOLCO</name>
<sequence length="382" mass="41928">MAASIMHHAFQMNCAARALRRSLATGSSATPPPAGDSEAKPKPKASTPLRRAASASLPIRSNPTPTRSSIKPVSTLATAERYNLAALREHLPEGSLRLHDAYWVPHWAADADGPEGEVFVFGNGSFVCWGLGEEHARAFAQSVLARSRAEAGALADPETEDLEFVMDPAECVRPHTRLQGDLIILGEGPKLNSDDAMPASLPPSLFPQDTLLARYAFSQALSRSTALSALEVSLDKYLSSVAQLPDTLQRTGEPGLSRRALVMKLGELLKFRQGLNLNRENFSDTPDFYWAEPTLENYFHSLSSALEMRARTRSVNDKITYAAEMQSVLRELLTTRSAHSMELIIIVLIAVEVVICLIRDGPELWQMVTSKENKQAPPHRKH</sequence>
<dbReference type="InterPro" id="IPR003734">
    <property type="entry name" value="DUF155"/>
</dbReference>
<dbReference type="EMBL" id="KB468124">
    <property type="protein sequence ID" value="PCH42394.1"/>
    <property type="molecule type" value="Genomic_DNA"/>
</dbReference>
<reference evidence="4 5" key="1">
    <citation type="journal article" date="2012" name="Science">
        <title>The Paleozoic origin of enzymatic lignin decomposition reconstructed from 31 fungal genomes.</title>
        <authorList>
            <person name="Floudas D."/>
            <person name="Binder M."/>
            <person name="Riley R."/>
            <person name="Barry K."/>
            <person name="Blanchette R.A."/>
            <person name="Henrissat B."/>
            <person name="Martinez A.T."/>
            <person name="Otillar R."/>
            <person name="Spatafora J.W."/>
            <person name="Yadav J.S."/>
            <person name="Aerts A."/>
            <person name="Benoit I."/>
            <person name="Boyd A."/>
            <person name="Carlson A."/>
            <person name="Copeland A."/>
            <person name="Coutinho P.M."/>
            <person name="de Vries R.P."/>
            <person name="Ferreira P."/>
            <person name="Findley K."/>
            <person name="Foster B."/>
            <person name="Gaskell J."/>
            <person name="Glotzer D."/>
            <person name="Gorecki P."/>
            <person name="Heitman J."/>
            <person name="Hesse C."/>
            <person name="Hori C."/>
            <person name="Igarashi K."/>
            <person name="Jurgens J.A."/>
            <person name="Kallen N."/>
            <person name="Kersten P."/>
            <person name="Kohler A."/>
            <person name="Kuees U."/>
            <person name="Kumar T.K.A."/>
            <person name="Kuo A."/>
            <person name="LaButti K."/>
            <person name="Larrondo L.F."/>
            <person name="Lindquist E."/>
            <person name="Ling A."/>
            <person name="Lombard V."/>
            <person name="Lucas S."/>
            <person name="Lundell T."/>
            <person name="Martin R."/>
            <person name="McLaughlin D.J."/>
            <person name="Morgenstern I."/>
            <person name="Morin E."/>
            <person name="Murat C."/>
            <person name="Nagy L.G."/>
            <person name="Nolan M."/>
            <person name="Ohm R.A."/>
            <person name="Patyshakuliyeva A."/>
            <person name="Rokas A."/>
            <person name="Ruiz-Duenas F.J."/>
            <person name="Sabat G."/>
            <person name="Salamov A."/>
            <person name="Samejima M."/>
            <person name="Schmutz J."/>
            <person name="Slot J.C."/>
            <person name="St John F."/>
            <person name="Stenlid J."/>
            <person name="Sun H."/>
            <person name="Sun S."/>
            <person name="Syed K."/>
            <person name="Tsang A."/>
            <person name="Wiebenga A."/>
            <person name="Young D."/>
            <person name="Pisabarro A."/>
            <person name="Eastwood D.C."/>
            <person name="Martin F."/>
            <person name="Cullen D."/>
            <person name="Grigoriev I.V."/>
            <person name="Hibbett D.S."/>
        </authorList>
    </citation>
    <scope>NUCLEOTIDE SEQUENCE [LARGE SCALE GENOMIC DNA]</scope>
    <source>
        <strain evidence="4 5">MD-104</strain>
    </source>
</reference>
<evidence type="ECO:0000256" key="1">
    <source>
        <dbReference type="ARBA" id="ARBA00008306"/>
    </source>
</evidence>
<keyword evidence="5" id="KW-1185">Reference proteome</keyword>
<feature type="domain" description="DUF155" evidence="3">
    <location>
        <begin position="118"/>
        <end position="316"/>
    </location>
</feature>